<dbReference type="PROSITE" id="PS50928">
    <property type="entry name" value="ABC_TM1"/>
    <property type="match status" value="1"/>
</dbReference>
<dbReference type="SUPFAM" id="SSF161098">
    <property type="entry name" value="MetI-like"/>
    <property type="match status" value="1"/>
</dbReference>
<dbReference type="RefSeq" id="WP_076432090.1">
    <property type="nucleotide sequence ID" value="NZ_FTNI01000001.1"/>
</dbReference>
<keyword evidence="4 7" id="KW-0812">Transmembrane</keyword>
<organism evidence="9 10">
    <name type="scientific">Microbispora rosea</name>
    <dbReference type="NCBI Taxonomy" id="58117"/>
    <lineage>
        <taxon>Bacteria</taxon>
        <taxon>Bacillati</taxon>
        <taxon>Actinomycetota</taxon>
        <taxon>Actinomycetes</taxon>
        <taxon>Streptosporangiales</taxon>
        <taxon>Streptosporangiaceae</taxon>
        <taxon>Microbispora</taxon>
    </lineage>
</organism>
<evidence type="ECO:0000256" key="5">
    <source>
        <dbReference type="ARBA" id="ARBA00022989"/>
    </source>
</evidence>
<keyword evidence="6 7" id="KW-0472">Membrane</keyword>
<evidence type="ECO:0000313" key="10">
    <source>
        <dbReference type="Proteomes" id="UP000186096"/>
    </source>
</evidence>
<feature type="transmembrane region" description="Helical" evidence="7">
    <location>
        <begin position="293"/>
        <end position="319"/>
    </location>
</feature>
<keyword evidence="5 7" id="KW-1133">Transmembrane helix</keyword>
<protein>
    <submittedName>
        <fullName evidence="9">Peptide/nickel transport system permease protein</fullName>
    </submittedName>
</protein>
<evidence type="ECO:0000313" key="9">
    <source>
        <dbReference type="EMBL" id="SIQ26299.1"/>
    </source>
</evidence>
<accession>A0A1N6RBR7</accession>
<evidence type="ECO:0000259" key="8">
    <source>
        <dbReference type="PROSITE" id="PS50928"/>
    </source>
</evidence>
<feature type="transmembrane region" description="Helical" evidence="7">
    <location>
        <begin position="242"/>
        <end position="268"/>
    </location>
</feature>
<reference evidence="10" key="1">
    <citation type="submission" date="2017-01" db="EMBL/GenBank/DDBJ databases">
        <authorList>
            <person name="Varghese N."/>
            <person name="Submissions S."/>
        </authorList>
    </citation>
    <scope>NUCLEOTIDE SEQUENCE [LARGE SCALE GENOMIC DNA]</scope>
    <source>
        <strain evidence="10">ATCC 12950</strain>
    </source>
</reference>
<feature type="transmembrane region" description="Helical" evidence="7">
    <location>
        <begin position="146"/>
        <end position="167"/>
    </location>
</feature>
<evidence type="ECO:0000256" key="4">
    <source>
        <dbReference type="ARBA" id="ARBA00022692"/>
    </source>
</evidence>
<evidence type="ECO:0000256" key="2">
    <source>
        <dbReference type="ARBA" id="ARBA00022448"/>
    </source>
</evidence>
<dbReference type="Proteomes" id="UP000186096">
    <property type="component" value="Unassembled WGS sequence"/>
</dbReference>
<dbReference type="Gene3D" id="1.10.3720.10">
    <property type="entry name" value="MetI-like"/>
    <property type="match status" value="1"/>
</dbReference>
<gene>
    <name evidence="9" type="ORF">SAMN05421833_101319</name>
</gene>
<comment type="subcellular location">
    <subcellularLocation>
        <location evidence="1 7">Cell membrane</location>
        <topology evidence="1 7">Multi-pass membrane protein</topology>
    </subcellularLocation>
</comment>
<dbReference type="CDD" id="cd06261">
    <property type="entry name" value="TM_PBP2"/>
    <property type="match status" value="1"/>
</dbReference>
<evidence type="ECO:0000256" key="6">
    <source>
        <dbReference type="ARBA" id="ARBA00023136"/>
    </source>
</evidence>
<dbReference type="STRING" id="58117.SAMN05421833_101319"/>
<dbReference type="EMBL" id="FTNI01000001">
    <property type="protein sequence ID" value="SIQ26299.1"/>
    <property type="molecule type" value="Genomic_DNA"/>
</dbReference>
<evidence type="ECO:0000256" key="1">
    <source>
        <dbReference type="ARBA" id="ARBA00004651"/>
    </source>
</evidence>
<dbReference type="InterPro" id="IPR000515">
    <property type="entry name" value="MetI-like"/>
</dbReference>
<name>A0A1N6RBR7_9ACTN</name>
<proteinExistence type="inferred from homology"/>
<dbReference type="AlphaFoldDB" id="A0A1N6RBR7"/>
<keyword evidence="2 7" id="KW-0813">Transport</keyword>
<dbReference type="PANTHER" id="PTHR43163">
    <property type="entry name" value="DIPEPTIDE TRANSPORT SYSTEM PERMEASE PROTEIN DPPB-RELATED"/>
    <property type="match status" value="1"/>
</dbReference>
<dbReference type="Pfam" id="PF19300">
    <property type="entry name" value="BPD_transp_1_N"/>
    <property type="match status" value="1"/>
</dbReference>
<feature type="domain" description="ABC transmembrane type-1" evidence="8">
    <location>
        <begin position="107"/>
        <end position="316"/>
    </location>
</feature>
<dbReference type="InterPro" id="IPR035906">
    <property type="entry name" value="MetI-like_sf"/>
</dbReference>
<dbReference type="PANTHER" id="PTHR43163:SF6">
    <property type="entry name" value="DIPEPTIDE TRANSPORT SYSTEM PERMEASE PROTEIN DPPB-RELATED"/>
    <property type="match status" value="1"/>
</dbReference>
<evidence type="ECO:0000256" key="3">
    <source>
        <dbReference type="ARBA" id="ARBA00022475"/>
    </source>
</evidence>
<dbReference type="GO" id="GO:0005886">
    <property type="term" value="C:plasma membrane"/>
    <property type="evidence" value="ECO:0007669"/>
    <property type="project" value="UniProtKB-SubCell"/>
</dbReference>
<keyword evidence="3" id="KW-1003">Cell membrane</keyword>
<sequence length="326" mass="35918">MTSYLVRRVAGALVILMIISAITFYLFYAVPRDPARAFCGKICQPETLALIRHNLGMDEPLFVQYWHWLAGIFTGREFVQFGECPAPCLGYSFATQEPVFGAIVDRFPVTLSLTLGASVVILAFGIMTGMIAAWKVGQPLDKIASASSVVGASLQIYFVGPLLAFYLVDTLQLIPRPSYVPITENPLDWFTHLLLPWVVLSIIFTANYTRMTRSQMVEQLAEDYVRTARAKGMSSRSVFFRFAWRGAMIPIVTIFGVDLATLLGGAIITEQTFSLHGIGELAVRAVQNTDLPMLLGVTIVGAAAIVLLNILVDVLYAFIDPRVRLS</sequence>
<evidence type="ECO:0000256" key="7">
    <source>
        <dbReference type="RuleBase" id="RU363032"/>
    </source>
</evidence>
<comment type="similarity">
    <text evidence="7">Belongs to the binding-protein-dependent transport system permease family.</text>
</comment>
<feature type="transmembrane region" description="Helical" evidence="7">
    <location>
        <begin position="9"/>
        <end position="28"/>
    </location>
</feature>
<dbReference type="OrthoDB" id="9778910at2"/>
<feature type="transmembrane region" description="Helical" evidence="7">
    <location>
        <begin position="187"/>
        <end position="206"/>
    </location>
</feature>
<dbReference type="InterPro" id="IPR045621">
    <property type="entry name" value="BPD_transp_1_N"/>
</dbReference>
<dbReference type="Pfam" id="PF00528">
    <property type="entry name" value="BPD_transp_1"/>
    <property type="match status" value="1"/>
</dbReference>
<feature type="transmembrane region" description="Helical" evidence="7">
    <location>
        <begin position="113"/>
        <end position="134"/>
    </location>
</feature>
<keyword evidence="10" id="KW-1185">Reference proteome</keyword>
<dbReference type="GO" id="GO:0055085">
    <property type="term" value="P:transmembrane transport"/>
    <property type="evidence" value="ECO:0007669"/>
    <property type="project" value="InterPro"/>
</dbReference>